<dbReference type="Gene3D" id="1.25.40.10">
    <property type="entry name" value="Tetratricopeptide repeat domain"/>
    <property type="match status" value="2"/>
</dbReference>
<gene>
    <name evidence="2" type="ORF">DRJ04_00185</name>
</gene>
<dbReference type="InterPro" id="IPR019734">
    <property type="entry name" value="TPR_rpt"/>
</dbReference>
<reference evidence="2 3" key="1">
    <citation type="submission" date="2018-06" db="EMBL/GenBank/DDBJ databases">
        <title>Extensive metabolic versatility and redundancy in microbially diverse, dynamic hydrothermal sediments.</title>
        <authorList>
            <person name="Dombrowski N."/>
            <person name="Teske A."/>
            <person name="Baker B.J."/>
        </authorList>
    </citation>
    <scope>NUCLEOTIDE SEQUENCE [LARGE SCALE GENOMIC DNA]</scope>
    <source>
        <strain evidence="2">B3_G15</strain>
    </source>
</reference>
<evidence type="ECO:0000256" key="1">
    <source>
        <dbReference type="SAM" id="Phobius"/>
    </source>
</evidence>
<dbReference type="EMBL" id="QMQA01000002">
    <property type="protein sequence ID" value="RLE15491.1"/>
    <property type="molecule type" value="Genomic_DNA"/>
</dbReference>
<proteinExistence type="predicted"/>
<accession>A0A662DMG8</accession>
<evidence type="ECO:0000313" key="2">
    <source>
        <dbReference type="EMBL" id="RLE15491.1"/>
    </source>
</evidence>
<dbReference type="Pfam" id="PF12895">
    <property type="entry name" value="ANAPC3"/>
    <property type="match status" value="1"/>
</dbReference>
<dbReference type="Pfam" id="PF13174">
    <property type="entry name" value="TPR_6"/>
    <property type="match status" value="1"/>
</dbReference>
<comment type="caution">
    <text evidence="2">The sequence shown here is derived from an EMBL/GenBank/DDBJ whole genome shotgun (WGS) entry which is preliminary data.</text>
</comment>
<keyword evidence="1" id="KW-0472">Membrane</keyword>
<dbReference type="SUPFAM" id="SSF48452">
    <property type="entry name" value="TPR-like"/>
    <property type="match status" value="1"/>
</dbReference>
<sequence>MGKLSKNKIMDLLSVRKKRILKLSLIFSIAVAVLVAGLFIYLNYVNRLTYEKYLLAQDLYLQAEQEQNEEKVESLGKAATLFEKVIAQKLWFGNREEIFFYLADCLYRLGNYEKSIKTLEEFQKKYPRSYFSPWARLKMALIYEEMEKYKQAIKIYEIIKEKYAQNPVAPEALLGEARCRELTGDKEGAIKMYRNLISRYPLSYQAKIAEVKLQYFGQKAPAS</sequence>
<dbReference type="InterPro" id="IPR011990">
    <property type="entry name" value="TPR-like_helical_dom_sf"/>
</dbReference>
<protein>
    <recommendedName>
        <fullName evidence="4">Tetratricopeptide repeat protein</fullName>
    </recommendedName>
</protein>
<dbReference type="SMART" id="SM00028">
    <property type="entry name" value="TPR"/>
    <property type="match status" value="3"/>
</dbReference>
<dbReference type="Proteomes" id="UP000280417">
    <property type="component" value="Unassembled WGS sequence"/>
</dbReference>
<feature type="transmembrane region" description="Helical" evidence="1">
    <location>
        <begin position="20"/>
        <end position="42"/>
    </location>
</feature>
<organism evidence="2 3">
    <name type="scientific">Aerophobetes bacterium</name>
    <dbReference type="NCBI Taxonomy" id="2030807"/>
    <lineage>
        <taxon>Bacteria</taxon>
        <taxon>Candidatus Aerophobota</taxon>
    </lineage>
</organism>
<name>A0A662DMG8_UNCAE</name>
<dbReference type="AlphaFoldDB" id="A0A662DMG8"/>
<keyword evidence="1" id="KW-1133">Transmembrane helix</keyword>
<evidence type="ECO:0008006" key="4">
    <source>
        <dbReference type="Google" id="ProtNLM"/>
    </source>
</evidence>
<evidence type="ECO:0000313" key="3">
    <source>
        <dbReference type="Proteomes" id="UP000280417"/>
    </source>
</evidence>
<keyword evidence="1" id="KW-0812">Transmembrane</keyword>